<evidence type="ECO:0000313" key="17">
    <source>
        <dbReference type="Proteomes" id="UP000294855"/>
    </source>
</evidence>
<dbReference type="InterPro" id="IPR000214">
    <property type="entry name" value="Znf_DNA_glyclase/AP_lyase"/>
</dbReference>
<keyword evidence="11" id="KW-0511">Multifunctional enzyme</keyword>
<dbReference type="OrthoDB" id="53322at2157"/>
<dbReference type="GO" id="GO:0034039">
    <property type="term" value="F:8-oxo-7,8-dihydroguanine DNA N-glycosylase activity"/>
    <property type="evidence" value="ECO:0007669"/>
    <property type="project" value="TreeGrafter"/>
</dbReference>
<dbReference type="InterPro" id="IPR035937">
    <property type="entry name" value="FPG_N"/>
</dbReference>
<dbReference type="InterPro" id="IPR012319">
    <property type="entry name" value="FPG_cat"/>
</dbReference>
<dbReference type="AlphaFoldDB" id="A0A484F4Z3"/>
<evidence type="ECO:0000259" key="15">
    <source>
        <dbReference type="PROSITE" id="PS51068"/>
    </source>
</evidence>
<sequence>MIELPECYVISNQMKEILPGKTVSLIVAGKSPHKFAFFYGDPQNYPSLLNGKTITEINPIAGYIEISLENEILLLGEGVNIRYLKKEEKRPEKHQLLVEFEDKTALVCSIQMYGGMWAYPKGENDNPYYTIAVEKPSPLSNEFDETYFNQLIIDSKPTLNLKSFLATEQRIPGLGNGVLQDILYNSKLHPKRKLNSLSNEEKKVLFKSIKETLQKMADDGGRDVEKDIYGNFGGYKTLLSNKTVGTPCKICGAEIQKETMMGGTVYICPGCQKL</sequence>
<keyword evidence="3" id="KW-0479">Metal-binding</keyword>
<evidence type="ECO:0000256" key="3">
    <source>
        <dbReference type="ARBA" id="ARBA00022723"/>
    </source>
</evidence>
<dbReference type="SUPFAM" id="SSF81624">
    <property type="entry name" value="N-terminal domain of MutM-like DNA repair proteins"/>
    <property type="match status" value="1"/>
</dbReference>
<dbReference type="GO" id="GO:0003906">
    <property type="term" value="F:DNA-(apurinic or apyrimidinic site) endonuclease activity"/>
    <property type="evidence" value="ECO:0007669"/>
    <property type="project" value="InterPro"/>
</dbReference>
<comment type="caution">
    <text evidence="16">The sequence shown here is derived from an EMBL/GenBank/DDBJ whole genome shotgun (WGS) entry which is preliminary data.</text>
</comment>
<dbReference type="Gene3D" id="3.20.190.10">
    <property type="entry name" value="MutM-like, N-terminal"/>
    <property type="match status" value="1"/>
</dbReference>
<keyword evidence="4" id="KW-0227">DNA damage</keyword>
<reference evidence="16 17" key="1">
    <citation type="submission" date="2019-03" db="EMBL/GenBank/DDBJ databases">
        <title>Genomic Encyclopedia of Type Strains, Phase IV (KMG-IV): sequencing the most valuable type-strain genomes for metagenomic binning, comparative biology and taxonomic classification.</title>
        <authorList>
            <person name="Goeker M."/>
        </authorList>
    </citation>
    <scope>NUCLEOTIDE SEQUENCE [LARGE SCALE GENOMIC DNA]</scope>
    <source>
        <strain evidence="16 17">DSM 13328</strain>
    </source>
</reference>
<proteinExistence type="inferred from homology"/>
<evidence type="ECO:0000256" key="11">
    <source>
        <dbReference type="ARBA" id="ARBA00023268"/>
    </source>
</evidence>
<dbReference type="Pfam" id="PF06831">
    <property type="entry name" value="H2TH"/>
    <property type="match status" value="1"/>
</dbReference>
<gene>
    <name evidence="16" type="ORF">C7391_1411</name>
</gene>
<dbReference type="RefSeq" id="WP_133517858.1">
    <property type="nucleotide sequence ID" value="NZ_JAHDUW010000001.1"/>
</dbReference>
<evidence type="ECO:0000256" key="6">
    <source>
        <dbReference type="ARBA" id="ARBA00022801"/>
    </source>
</evidence>
<dbReference type="PANTHER" id="PTHR22993">
    <property type="entry name" value="FORMAMIDOPYRIMIDINE-DNA GLYCOSYLASE"/>
    <property type="match status" value="1"/>
</dbReference>
<dbReference type="PROSITE" id="PS51068">
    <property type="entry name" value="FPG_CAT"/>
    <property type="match status" value="1"/>
</dbReference>
<protein>
    <submittedName>
        <fullName evidence="16">Formamidopyrimidine-DNA glycosylase</fullName>
    </submittedName>
</protein>
<comment type="catalytic activity">
    <reaction evidence="1">
        <text>Hydrolysis of DNA containing ring-opened 7-methylguanine residues, releasing 2,6-diamino-4-hydroxy-5-(N-methyl)formamidopyrimidine.</text>
        <dbReference type="EC" id="3.2.2.23"/>
    </reaction>
</comment>
<keyword evidence="5 13" id="KW-0863">Zinc-finger</keyword>
<evidence type="ECO:0000313" key="16">
    <source>
        <dbReference type="EMBL" id="TDQ67857.1"/>
    </source>
</evidence>
<keyword evidence="17" id="KW-1185">Reference proteome</keyword>
<dbReference type="EMBL" id="SNYS01000010">
    <property type="protein sequence ID" value="TDQ67857.1"/>
    <property type="molecule type" value="Genomic_DNA"/>
</dbReference>
<evidence type="ECO:0000256" key="2">
    <source>
        <dbReference type="ARBA" id="ARBA00009409"/>
    </source>
</evidence>
<dbReference type="GO" id="GO:0008270">
    <property type="term" value="F:zinc ion binding"/>
    <property type="evidence" value="ECO:0007669"/>
    <property type="project" value="UniProtKB-KW"/>
</dbReference>
<evidence type="ECO:0000256" key="10">
    <source>
        <dbReference type="ARBA" id="ARBA00023239"/>
    </source>
</evidence>
<keyword evidence="7" id="KW-0862">Zinc</keyword>
<evidence type="ECO:0000259" key="14">
    <source>
        <dbReference type="PROSITE" id="PS51066"/>
    </source>
</evidence>
<keyword evidence="6" id="KW-0378">Hydrolase</keyword>
<evidence type="ECO:0000256" key="1">
    <source>
        <dbReference type="ARBA" id="ARBA00001668"/>
    </source>
</evidence>
<dbReference type="GO" id="GO:0016829">
    <property type="term" value="F:lyase activity"/>
    <property type="evidence" value="ECO:0007669"/>
    <property type="project" value="UniProtKB-KW"/>
</dbReference>
<dbReference type="GO" id="GO:0003684">
    <property type="term" value="F:damaged DNA binding"/>
    <property type="evidence" value="ECO:0007669"/>
    <property type="project" value="InterPro"/>
</dbReference>
<keyword evidence="10" id="KW-0456">Lyase</keyword>
<feature type="domain" description="FPG-type" evidence="14">
    <location>
        <begin position="227"/>
        <end position="273"/>
    </location>
</feature>
<dbReference type="Proteomes" id="UP000294855">
    <property type="component" value="Unassembled WGS sequence"/>
</dbReference>
<dbReference type="Gene3D" id="1.10.8.50">
    <property type="match status" value="1"/>
</dbReference>
<evidence type="ECO:0000256" key="4">
    <source>
        <dbReference type="ARBA" id="ARBA00022763"/>
    </source>
</evidence>
<evidence type="ECO:0000256" key="8">
    <source>
        <dbReference type="ARBA" id="ARBA00023125"/>
    </source>
</evidence>
<keyword evidence="12" id="KW-0326">Glycosidase</keyword>
<dbReference type="InterPro" id="IPR010979">
    <property type="entry name" value="Ribosomal_uS13-like_H2TH"/>
</dbReference>
<feature type="domain" description="Formamidopyrimidine-DNA glycosylase catalytic" evidence="15">
    <location>
        <begin position="2"/>
        <end position="149"/>
    </location>
</feature>
<dbReference type="SUPFAM" id="SSF57716">
    <property type="entry name" value="Glucocorticoid receptor-like (DNA-binding domain)"/>
    <property type="match status" value="1"/>
</dbReference>
<evidence type="ECO:0000256" key="12">
    <source>
        <dbReference type="ARBA" id="ARBA00023295"/>
    </source>
</evidence>
<dbReference type="PANTHER" id="PTHR22993:SF9">
    <property type="entry name" value="FORMAMIDOPYRIMIDINE-DNA GLYCOSYLASE"/>
    <property type="match status" value="1"/>
</dbReference>
<comment type="similarity">
    <text evidence="2">Belongs to the FPG family.</text>
</comment>
<dbReference type="InterPro" id="IPR015886">
    <property type="entry name" value="H2TH_FPG"/>
</dbReference>
<keyword evidence="8" id="KW-0238">DNA-binding</keyword>
<evidence type="ECO:0000256" key="5">
    <source>
        <dbReference type="ARBA" id="ARBA00022771"/>
    </source>
</evidence>
<organism evidence="16 17">
    <name type="scientific">Methanimicrococcus blatticola</name>
    <dbReference type="NCBI Taxonomy" id="91560"/>
    <lineage>
        <taxon>Archaea</taxon>
        <taxon>Methanobacteriati</taxon>
        <taxon>Methanobacteriota</taxon>
        <taxon>Stenosarchaea group</taxon>
        <taxon>Methanomicrobia</taxon>
        <taxon>Methanosarcinales</taxon>
        <taxon>Methanosarcinaceae</taxon>
        <taxon>Methanimicrococcus</taxon>
    </lineage>
</organism>
<dbReference type="PROSITE" id="PS51066">
    <property type="entry name" value="ZF_FPG_2"/>
    <property type="match status" value="1"/>
</dbReference>
<accession>A0A484F4Z3</accession>
<dbReference type="SUPFAM" id="SSF46946">
    <property type="entry name" value="S13-like H2TH domain"/>
    <property type="match status" value="1"/>
</dbReference>
<evidence type="ECO:0000256" key="9">
    <source>
        <dbReference type="ARBA" id="ARBA00023204"/>
    </source>
</evidence>
<evidence type="ECO:0000256" key="7">
    <source>
        <dbReference type="ARBA" id="ARBA00022833"/>
    </source>
</evidence>
<name>A0A484F4Z3_9EURY</name>
<evidence type="ECO:0000256" key="13">
    <source>
        <dbReference type="PROSITE-ProRule" id="PRU00391"/>
    </source>
</evidence>
<keyword evidence="9" id="KW-0234">DNA repair</keyword>
<dbReference type="GO" id="GO:0006284">
    <property type="term" value="P:base-excision repair"/>
    <property type="evidence" value="ECO:0007669"/>
    <property type="project" value="InterPro"/>
</dbReference>
<dbReference type="SMART" id="SM01232">
    <property type="entry name" value="H2TH"/>
    <property type="match status" value="1"/>
</dbReference>